<reference evidence="2 3" key="1">
    <citation type="submission" date="2024-02" db="EMBL/GenBank/DDBJ databases">
        <title>Bacteria isolated from the canopy kelp, Nereocystis luetkeana.</title>
        <authorList>
            <person name="Pfister C.A."/>
            <person name="Younker I.T."/>
            <person name="Light S.H."/>
        </authorList>
    </citation>
    <scope>NUCLEOTIDE SEQUENCE [LARGE SCALE GENOMIC DNA]</scope>
    <source>
        <strain evidence="2 3">TI.1.03</strain>
    </source>
</reference>
<gene>
    <name evidence="2" type="ORF">V6257_17370</name>
</gene>
<keyword evidence="3" id="KW-1185">Reference proteome</keyword>
<feature type="transmembrane region" description="Helical" evidence="1">
    <location>
        <begin position="6"/>
        <end position="25"/>
    </location>
</feature>
<comment type="caution">
    <text evidence="2">The sequence shown here is derived from an EMBL/GenBank/DDBJ whole genome shotgun (WGS) entry which is preliminary data.</text>
</comment>
<proteinExistence type="predicted"/>
<name>A0ABU9H4H3_9GAMM</name>
<accession>A0ABU9H4H3</accession>
<evidence type="ECO:0000256" key="1">
    <source>
        <dbReference type="SAM" id="Phobius"/>
    </source>
</evidence>
<keyword evidence="1" id="KW-1133">Transmembrane helix</keyword>
<feature type="transmembrane region" description="Helical" evidence="1">
    <location>
        <begin position="72"/>
        <end position="90"/>
    </location>
</feature>
<feature type="transmembrane region" description="Helical" evidence="1">
    <location>
        <begin position="46"/>
        <end position="66"/>
    </location>
</feature>
<sequence>MANKGLCQAYTAFFCAVFICKYTEVTMKPKSRKSADGTFYIYKDMGMFRATGFVIGLICIAQLVFSYDKADFNLFAWACVSTLCWHLLFLKSRLSVPPNGNVLEFKSSSLYPIRTVRYQLKDITSVIATRHPIKKEFFQYHVELENLSRVTLGYSRAHKNVRNIAKELAEHIDKPFVDDIRNFFD</sequence>
<evidence type="ECO:0000313" key="3">
    <source>
        <dbReference type="Proteomes" id="UP001371391"/>
    </source>
</evidence>
<evidence type="ECO:0000313" key="2">
    <source>
        <dbReference type="EMBL" id="MEL0656794.1"/>
    </source>
</evidence>
<organism evidence="2 3">
    <name type="scientific">Pseudoalteromonas issachenkonii</name>
    <dbReference type="NCBI Taxonomy" id="152297"/>
    <lineage>
        <taxon>Bacteria</taxon>
        <taxon>Pseudomonadati</taxon>
        <taxon>Pseudomonadota</taxon>
        <taxon>Gammaproteobacteria</taxon>
        <taxon>Alteromonadales</taxon>
        <taxon>Pseudoalteromonadaceae</taxon>
        <taxon>Pseudoalteromonas</taxon>
    </lineage>
</organism>
<dbReference type="RefSeq" id="WP_341603676.1">
    <property type="nucleotide sequence ID" value="NZ_JBAKAW010000017.1"/>
</dbReference>
<keyword evidence="1" id="KW-0812">Transmembrane</keyword>
<protein>
    <submittedName>
        <fullName evidence="2">Uncharacterized protein</fullName>
    </submittedName>
</protein>
<keyword evidence="1" id="KW-0472">Membrane</keyword>
<dbReference type="Proteomes" id="UP001371391">
    <property type="component" value="Unassembled WGS sequence"/>
</dbReference>
<dbReference type="EMBL" id="JBAKAW010000017">
    <property type="protein sequence ID" value="MEL0656794.1"/>
    <property type="molecule type" value="Genomic_DNA"/>
</dbReference>